<reference evidence="3" key="1">
    <citation type="journal article" date="2019" name="Int. J. Syst. Evol. Microbiol.">
        <title>The Global Catalogue of Microorganisms (GCM) 10K type strain sequencing project: providing services to taxonomists for standard genome sequencing and annotation.</title>
        <authorList>
            <consortium name="The Broad Institute Genomics Platform"/>
            <consortium name="The Broad Institute Genome Sequencing Center for Infectious Disease"/>
            <person name="Wu L."/>
            <person name="Ma J."/>
        </authorList>
    </citation>
    <scope>NUCLEOTIDE SEQUENCE [LARGE SCALE GENOMIC DNA]</scope>
    <source>
        <strain evidence="3">JCM 4586</strain>
    </source>
</reference>
<dbReference type="Gene3D" id="1.20.1260.10">
    <property type="match status" value="1"/>
</dbReference>
<protein>
    <recommendedName>
        <fullName evidence="1">Iminophenyl-pyruvate dimer synthase domain-containing protein</fullName>
    </recommendedName>
</protein>
<organism evidence="2 3">
    <name type="scientific">Streptomyces hiroshimensis</name>
    <dbReference type="NCBI Taxonomy" id="66424"/>
    <lineage>
        <taxon>Bacteria</taxon>
        <taxon>Bacillati</taxon>
        <taxon>Actinomycetota</taxon>
        <taxon>Actinomycetes</taxon>
        <taxon>Kitasatosporales</taxon>
        <taxon>Streptomycetaceae</taxon>
        <taxon>Streptomyces</taxon>
    </lineage>
</organism>
<dbReference type="PANTHER" id="PTHR34400:SF4">
    <property type="entry name" value="MEMBRANE PROTEIN"/>
    <property type="match status" value="1"/>
</dbReference>
<dbReference type="Pfam" id="PF12902">
    <property type="entry name" value="Ferritin-like"/>
    <property type="match status" value="1"/>
</dbReference>
<name>A0ABQ2YX14_9ACTN</name>
<feature type="domain" description="Iminophenyl-pyruvate dimer synthase" evidence="1">
    <location>
        <begin position="25"/>
        <end position="263"/>
    </location>
</feature>
<gene>
    <name evidence="2" type="ORF">GCM10010324_50490</name>
</gene>
<dbReference type="Proteomes" id="UP000659223">
    <property type="component" value="Unassembled WGS sequence"/>
</dbReference>
<dbReference type="InterPro" id="IPR012347">
    <property type="entry name" value="Ferritin-like"/>
</dbReference>
<evidence type="ECO:0000259" key="1">
    <source>
        <dbReference type="Pfam" id="PF12902"/>
    </source>
</evidence>
<sequence>MSQNAPLSDEPVPDIATLDDLTEHLKAAAQVELSTIPLYLYATYSIKTRGYSQWAAGEPAQRTMIGIAIEEMLHLTLVRNLLVAIGSGDKVRFYSESFIPKYPAPMLMRTPELMLALRRMSSEQVDTFIGIEKPEQAELMAESIRPYHSLGEFYERIEKGIKLLSSEDVKPENRIDWNAARERLWKFQYHRGYWNQNGGSDQPLLIMDEDSALQAMEIIVDQGEGARGDHGLLPDPIVRTDDFPPQELGKWQASHYTKFSDIKKGLNGIGVVQDDNGKQKFTIDSPDVIWPVMPDPDIDKLVEGRPVRDLMVLSNAAYCYVLALLDAIYREPMEAIDPKDTEPFRTSRRYGLERSFVAVMQGVLYPIADLLVRTPLTAEDLKAAPTKPVHAGPPFQYYAFTKQPQAELLEMCNALIPYYPALGGDDGVQRQIALLPEVDLPES</sequence>
<dbReference type="EMBL" id="BMUT01000011">
    <property type="protein sequence ID" value="GGX98042.1"/>
    <property type="molecule type" value="Genomic_DNA"/>
</dbReference>
<proteinExistence type="predicted"/>
<dbReference type="InterPro" id="IPR026820">
    <property type="entry name" value="VioB/RebD_dom"/>
</dbReference>
<dbReference type="PANTHER" id="PTHR34400">
    <property type="match status" value="1"/>
</dbReference>
<comment type="caution">
    <text evidence="2">The sequence shown here is derived from an EMBL/GenBank/DDBJ whole genome shotgun (WGS) entry which is preliminary data.</text>
</comment>
<accession>A0ABQ2YX14</accession>
<evidence type="ECO:0000313" key="3">
    <source>
        <dbReference type="Proteomes" id="UP000659223"/>
    </source>
</evidence>
<evidence type="ECO:0000313" key="2">
    <source>
        <dbReference type="EMBL" id="GGX98042.1"/>
    </source>
</evidence>
<keyword evidence="3" id="KW-1185">Reference proteome</keyword>
<dbReference type="RefSeq" id="WP_190024023.1">
    <property type="nucleotide sequence ID" value="NZ_BMUT01000011.1"/>
</dbReference>